<gene>
    <name evidence="1" type="ORF">LCGC14_2670550</name>
</gene>
<comment type="caution">
    <text evidence="1">The sequence shown here is derived from an EMBL/GenBank/DDBJ whole genome shotgun (WGS) entry which is preliminary data.</text>
</comment>
<name>A0A0F8ZP90_9ZZZZ</name>
<protein>
    <submittedName>
        <fullName evidence="1">Uncharacterized protein</fullName>
    </submittedName>
</protein>
<sequence>MDLLGNQGSTTVRITAQQVVAGAWSTATGDIPYASSASSVSALTVGSSEQILHVSAGIPAWKDSSVFLSTILTVAGDILIRSSDGITRLAGASSNGYFAYSTVDGAIGPKWSILDAGEIPVQTTVAGGTTSIQVPSSGAVLAYSTVDGAVGPDWIVLDPGELLTVTSAAVTTGLAIPSSGSILRYSTVDGTVGPAWVIMDPTEILVGTSALAIGTSEQVLTVTDGAVAWEDAAAGVGGGGSTGRSLSAQVWGPTADATSFKSATLEVRQSGASVPSPRYWQWNFTSGTAREYVVTQTILPPTYNGTPSIDIYAKSSQAMGVGTSVVRFGCAVSAVTAGDDIDFDGNAFD</sequence>
<feature type="non-terminal residue" evidence="1">
    <location>
        <position position="349"/>
    </location>
</feature>
<dbReference type="EMBL" id="LAZR01046812">
    <property type="protein sequence ID" value="KKK95663.1"/>
    <property type="molecule type" value="Genomic_DNA"/>
</dbReference>
<dbReference type="AlphaFoldDB" id="A0A0F8ZP90"/>
<organism evidence="1">
    <name type="scientific">marine sediment metagenome</name>
    <dbReference type="NCBI Taxonomy" id="412755"/>
    <lineage>
        <taxon>unclassified sequences</taxon>
        <taxon>metagenomes</taxon>
        <taxon>ecological metagenomes</taxon>
    </lineage>
</organism>
<reference evidence="1" key="1">
    <citation type="journal article" date="2015" name="Nature">
        <title>Complex archaea that bridge the gap between prokaryotes and eukaryotes.</title>
        <authorList>
            <person name="Spang A."/>
            <person name="Saw J.H."/>
            <person name="Jorgensen S.L."/>
            <person name="Zaremba-Niedzwiedzka K."/>
            <person name="Martijn J."/>
            <person name="Lind A.E."/>
            <person name="van Eijk R."/>
            <person name="Schleper C."/>
            <person name="Guy L."/>
            <person name="Ettema T.J."/>
        </authorList>
    </citation>
    <scope>NUCLEOTIDE SEQUENCE</scope>
</reference>
<accession>A0A0F8ZP90</accession>
<evidence type="ECO:0000313" key="1">
    <source>
        <dbReference type="EMBL" id="KKK95663.1"/>
    </source>
</evidence>
<proteinExistence type="predicted"/>